<feature type="region of interest" description="Disordered" evidence="4">
    <location>
        <begin position="443"/>
        <end position="498"/>
    </location>
</feature>
<dbReference type="PROSITE" id="PS50194">
    <property type="entry name" value="FILAMIN_REPEAT"/>
    <property type="match status" value="1"/>
</dbReference>
<dbReference type="EMBL" id="ASGP02000001">
    <property type="protein sequence ID" value="KAH9528299.1"/>
    <property type="molecule type" value="Genomic_DNA"/>
</dbReference>
<dbReference type="Gene3D" id="2.60.40.10">
    <property type="entry name" value="Immunoglobulins"/>
    <property type="match status" value="1"/>
</dbReference>
<feature type="region of interest" description="Disordered" evidence="4">
    <location>
        <begin position="230"/>
        <end position="266"/>
    </location>
</feature>
<dbReference type="InterPro" id="IPR013783">
    <property type="entry name" value="Ig-like_fold"/>
</dbReference>
<dbReference type="AlphaFoldDB" id="A0A922IFD1"/>
<dbReference type="SUPFAM" id="SSF81296">
    <property type="entry name" value="E set domains"/>
    <property type="match status" value="1"/>
</dbReference>
<evidence type="ECO:0000256" key="1">
    <source>
        <dbReference type="ARBA" id="ARBA00022737"/>
    </source>
</evidence>
<keyword evidence="1" id="KW-0677">Repeat</keyword>
<dbReference type="OrthoDB" id="342730at2759"/>
<dbReference type="InterPro" id="IPR014756">
    <property type="entry name" value="Ig_E-set"/>
</dbReference>
<feature type="compositionally biased region" description="Low complexity" evidence="4">
    <location>
        <begin position="195"/>
        <end position="213"/>
    </location>
</feature>
<reference evidence="5" key="2">
    <citation type="journal article" date="2022" name="Res Sq">
        <title>Comparative Genomics Reveals Insights into the Divergent Evolution of Astigmatic Mites and Household Pest Adaptations.</title>
        <authorList>
            <person name="Xiong Q."/>
            <person name="Wan A.T.-Y."/>
            <person name="Liu X.-Y."/>
            <person name="Fung C.S.-H."/>
            <person name="Xiao X."/>
            <person name="Malainual N."/>
            <person name="Hou J."/>
            <person name="Wang L."/>
            <person name="Wang M."/>
            <person name="Yang K."/>
            <person name="Cui Y."/>
            <person name="Leung E."/>
            <person name="Nong W."/>
            <person name="Shin S.-K."/>
            <person name="Au S."/>
            <person name="Jeong K.Y."/>
            <person name="Chew F.T."/>
            <person name="Hui J."/>
            <person name="Leung T.F."/>
            <person name="Tungtrongchitr A."/>
            <person name="Zhong N."/>
            <person name="Liu Z."/>
            <person name="Tsui S."/>
        </authorList>
    </citation>
    <scope>NUCLEOTIDE SEQUENCE</scope>
    <source>
        <strain evidence="5">Derf</strain>
        <tissue evidence="5">Whole organism</tissue>
    </source>
</reference>
<feature type="repeat" description="NHL" evidence="3">
    <location>
        <begin position="932"/>
        <end position="976"/>
    </location>
</feature>
<evidence type="ECO:0000256" key="3">
    <source>
        <dbReference type="PROSITE-ProRule" id="PRU00504"/>
    </source>
</evidence>
<feature type="repeat" description="Filamin" evidence="2">
    <location>
        <begin position="651"/>
        <end position="758"/>
    </location>
</feature>
<protein>
    <submittedName>
        <fullName evidence="5">E3 ubiquitin-protein ligase trim71</fullName>
    </submittedName>
</protein>
<feature type="region of interest" description="Disordered" evidence="4">
    <location>
        <begin position="303"/>
        <end position="322"/>
    </location>
</feature>
<dbReference type="InterPro" id="IPR011042">
    <property type="entry name" value="6-blade_b-propeller_TolB-like"/>
</dbReference>
<accession>A0A922IFD1</accession>
<comment type="caution">
    <text evidence="5">The sequence shown here is derived from an EMBL/GenBank/DDBJ whole genome shotgun (WGS) entry which is preliminary data.</text>
</comment>
<dbReference type="Proteomes" id="UP000790347">
    <property type="component" value="Unassembled WGS sequence"/>
</dbReference>
<evidence type="ECO:0000256" key="4">
    <source>
        <dbReference type="SAM" id="MobiDB-lite"/>
    </source>
</evidence>
<dbReference type="SUPFAM" id="SSF101898">
    <property type="entry name" value="NHL repeat"/>
    <property type="match status" value="1"/>
</dbReference>
<dbReference type="PROSITE" id="PS51125">
    <property type="entry name" value="NHL"/>
    <property type="match status" value="2"/>
</dbReference>
<dbReference type="PANTHER" id="PTHR24104">
    <property type="entry name" value="E3 UBIQUITIN-PROTEIN LIGASE NHLRC1-RELATED"/>
    <property type="match status" value="1"/>
</dbReference>
<evidence type="ECO:0000313" key="5">
    <source>
        <dbReference type="EMBL" id="KAH9528299.1"/>
    </source>
</evidence>
<dbReference type="Gene3D" id="2.120.10.30">
    <property type="entry name" value="TolB, C-terminal domain"/>
    <property type="match status" value="2"/>
</dbReference>
<sequence length="1136" mass="125286">MDPLNGSDSLFNFCNYFQSQMQLDQDNKLFMSSGNNLNLIGSLSKDNQCNNINGFSPFLSSSSPSSSSPSTPPSSSSNSIKHRFNDRNDDVNLQTLNKNLQSLFNDDILAVRPKNIADSVLLSSSTTSSSTDKSLNGFCSESNEYPDLTNTNQDSLLLNLNGFITAAVGNSLNHNNNNSNDQQQSSHHHHHNHNHQQPLHHANHQQQQKQPPQQFRDNILQSSAFLMANHNNNNQPQQHSYAFPSSSNSSSPPLSQTSGPSSASSETAVASANIAFNHSSNNNNKSGNANRLNFLDSQNLSSSLVSSSTTNNNNNTSSPLLSKVINNPFNNQVSRKNENLFLSTVNPLDNAFSLMVSNSLLNKNSSTNNTDATTTGQQDISSLFSRANDGIPLGSSAIDLVGGEHQPTMAINNNVTVCNVHQESLLLNSGVLSADNSGGDLILGNSSNNQSRSKISPSSFSKNNTNCMGKNLSSNSNSNVSPPIISNNNNNNNNSNCNQSLFTTNQLAILNDLLEQQQSTTLHQRLLNNNNKNNNNLNNLVVTGSNISMLARFDHQIQSLANEINSTVQLYINSIQMRKEQLLKQLDHVRNAYSLSIDQQLTANNNNDNNKSKPPITQLPKITFTRPDQNLFKSITSFGFINTPAFGPYCQISGEGLSMAIEGEPTCFSIITKNCFNEEILIGGENIDIEIQSNETTAQNNSFIPNSSFQIQKNILDNNNGKYNVTYTIPRGSGIRSAKIFISINGLLTSNSPYLITVKTERLRENWKLLTVYGEEGTEPGKFCRPWGIAITRLPLQKDSNHKLVGDVNAPNIPIQSKSFYQWQCPNYRKDYLLTVADRSNNRIQVLKLSVFDNINNNTNSTGQFMMSNSSSMMMNKVEISVLHVFGNGPGTRPGLFDRPAGIAINSNLGQLIVADKDNHRIQAFDLAGGFLFKFGEKGSRPGQFCYPWDVAICPQTSMILVSDTRNRRIQLFTHYGQYLWHCGQPLDSPRGVAFLTPDRYIISDFNKHRLLIIDRNDSNSHPIINHRDDLITSKYIGFGEGSAWGEFLRPQGLVASVKKNSMVSKYVQILCADSRNNRIAIYNSLNQNFDYINGESSTANGIAFDRPSGIAIADNILAIIDFGNNRLQIFQNNLG</sequence>
<keyword evidence="6" id="KW-1185">Reference proteome</keyword>
<dbReference type="GO" id="GO:0061630">
    <property type="term" value="F:ubiquitin protein ligase activity"/>
    <property type="evidence" value="ECO:0007669"/>
    <property type="project" value="TreeGrafter"/>
</dbReference>
<gene>
    <name evidence="5" type="primary">TRIM71</name>
    <name evidence="5" type="ORF">DERF_002254</name>
</gene>
<feature type="compositionally biased region" description="Low complexity" evidence="4">
    <location>
        <begin position="60"/>
        <end position="79"/>
    </location>
</feature>
<feature type="repeat" description="NHL" evidence="3">
    <location>
        <begin position="891"/>
        <end position="928"/>
    </location>
</feature>
<dbReference type="PANTHER" id="PTHR24104:SF48">
    <property type="entry name" value="PROTEIN WECH"/>
    <property type="match status" value="1"/>
</dbReference>
<proteinExistence type="predicted"/>
<dbReference type="GO" id="GO:0000209">
    <property type="term" value="P:protein polyubiquitination"/>
    <property type="evidence" value="ECO:0007669"/>
    <property type="project" value="TreeGrafter"/>
</dbReference>
<feature type="compositionally biased region" description="Low complexity" evidence="4">
    <location>
        <begin position="171"/>
        <end position="185"/>
    </location>
</feature>
<evidence type="ECO:0000313" key="6">
    <source>
        <dbReference type="Proteomes" id="UP000790347"/>
    </source>
</evidence>
<dbReference type="Pfam" id="PF00630">
    <property type="entry name" value="Filamin"/>
    <property type="match status" value="1"/>
</dbReference>
<feature type="region of interest" description="Disordered" evidence="4">
    <location>
        <begin position="171"/>
        <end position="213"/>
    </location>
</feature>
<evidence type="ECO:0000256" key="2">
    <source>
        <dbReference type="PROSITE-ProRule" id="PRU00087"/>
    </source>
</evidence>
<reference evidence="5" key="1">
    <citation type="submission" date="2013-05" db="EMBL/GenBank/DDBJ databases">
        <authorList>
            <person name="Yim A.K.Y."/>
            <person name="Chan T.F."/>
            <person name="Ji K.M."/>
            <person name="Liu X.Y."/>
            <person name="Zhou J.W."/>
            <person name="Li R.Q."/>
            <person name="Yang K.Y."/>
            <person name="Li J."/>
            <person name="Li M."/>
            <person name="Law P.T.W."/>
            <person name="Wu Y.L."/>
            <person name="Cai Z.L."/>
            <person name="Qin H."/>
            <person name="Bao Y."/>
            <person name="Leung R.K.K."/>
            <person name="Ng P.K.S."/>
            <person name="Zou J."/>
            <person name="Zhong X.J."/>
            <person name="Ran P.X."/>
            <person name="Zhong N.S."/>
            <person name="Liu Z.G."/>
            <person name="Tsui S.K.W."/>
        </authorList>
    </citation>
    <scope>NUCLEOTIDE SEQUENCE</scope>
    <source>
        <strain evidence="5">Derf</strain>
        <tissue evidence="5">Whole organism</tissue>
    </source>
</reference>
<feature type="region of interest" description="Disordered" evidence="4">
    <location>
        <begin position="60"/>
        <end position="85"/>
    </location>
</feature>
<dbReference type="GO" id="GO:0043161">
    <property type="term" value="P:proteasome-mediated ubiquitin-dependent protein catabolic process"/>
    <property type="evidence" value="ECO:0007669"/>
    <property type="project" value="TreeGrafter"/>
</dbReference>
<feature type="compositionally biased region" description="Low complexity" evidence="4">
    <location>
        <begin position="451"/>
        <end position="461"/>
    </location>
</feature>
<organism evidence="5 6">
    <name type="scientific">Dermatophagoides farinae</name>
    <name type="common">American house dust mite</name>
    <dbReference type="NCBI Taxonomy" id="6954"/>
    <lineage>
        <taxon>Eukaryota</taxon>
        <taxon>Metazoa</taxon>
        <taxon>Ecdysozoa</taxon>
        <taxon>Arthropoda</taxon>
        <taxon>Chelicerata</taxon>
        <taxon>Arachnida</taxon>
        <taxon>Acari</taxon>
        <taxon>Acariformes</taxon>
        <taxon>Sarcoptiformes</taxon>
        <taxon>Astigmata</taxon>
        <taxon>Psoroptidia</taxon>
        <taxon>Analgoidea</taxon>
        <taxon>Pyroglyphidae</taxon>
        <taxon>Dermatophagoidinae</taxon>
        <taxon>Dermatophagoides</taxon>
    </lineage>
</organism>
<dbReference type="InterPro" id="IPR017868">
    <property type="entry name" value="Filamin/ABP280_repeat-like"/>
</dbReference>
<dbReference type="InterPro" id="IPR001258">
    <property type="entry name" value="NHL_repeat"/>
</dbReference>
<dbReference type="Pfam" id="PF01436">
    <property type="entry name" value="NHL"/>
    <property type="match status" value="1"/>
</dbReference>
<dbReference type="InterPro" id="IPR050952">
    <property type="entry name" value="TRIM-NHL_E3_ligases"/>
</dbReference>
<name>A0A922IFD1_DERFA</name>
<feature type="compositionally biased region" description="Low complexity" evidence="4">
    <location>
        <begin position="471"/>
        <end position="498"/>
    </location>
</feature>